<dbReference type="InterPro" id="IPR006976">
    <property type="entry name" value="VanZ-like"/>
</dbReference>
<keyword evidence="1" id="KW-0472">Membrane</keyword>
<keyword evidence="4" id="KW-1185">Reference proteome</keyword>
<evidence type="ECO:0000313" key="3">
    <source>
        <dbReference type="EMBL" id="AIG80437.1"/>
    </source>
</evidence>
<keyword evidence="1" id="KW-1133">Transmembrane helix</keyword>
<dbReference type="HOGENOM" id="CLU_1431828_0_0_11"/>
<dbReference type="RefSeq" id="WP_038520453.1">
    <property type="nucleotide sequence ID" value="NZ_CP008953.1"/>
</dbReference>
<evidence type="ECO:0000313" key="4">
    <source>
        <dbReference type="Proteomes" id="UP000028492"/>
    </source>
</evidence>
<gene>
    <name evidence="3" type="ORF">AJAP_38255</name>
</gene>
<dbReference type="AlphaFoldDB" id="A0A075V1R1"/>
<evidence type="ECO:0000259" key="2">
    <source>
        <dbReference type="Pfam" id="PF04892"/>
    </source>
</evidence>
<keyword evidence="1" id="KW-0812">Transmembrane</keyword>
<accession>A0A075V1R1</accession>
<dbReference type="KEGG" id="aja:AJAP_38255"/>
<sequence length="189" mass="19502">MTVFGTHVPISSWTLVALVAGCLVSVPLAKLLAARTGWSRNATLTTLMLLAASLAITLTPGEDSGVYEFHPCLSIGTADPIDGLLHSGGGLGGTLLNALLLLPLTCAATLATKRALPTLFFAFLLPALIEPLQTLIPGRYCSLSDQAANTVGAVLGVALGYLLLRRASRHGSDDATPEKAGDQGRGDAR</sequence>
<evidence type="ECO:0000256" key="1">
    <source>
        <dbReference type="SAM" id="Phobius"/>
    </source>
</evidence>
<name>A0A075V1R1_9PSEU</name>
<protein>
    <recommendedName>
        <fullName evidence="2">VanZ-like domain-containing protein</fullName>
    </recommendedName>
</protein>
<dbReference type="EMBL" id="CP008953">
    <property type="protein sequence ID" value="AIG80437.1"/>
    <property type="molecule type" value="Genomic_DNA"/>
</dbReference>
<feature type="transmembrane region" description="Helical" evidence="1">
    <location>
        <begin position="146"/>
        <end position="164"/>
    </location>
</feature>
<proteinExistence type="predicted"/>
<organism evidence="3 4">
    <name type="scientific">Amycolatopsis japonica</name>
    <dbReference type="NCBI Taxonomy" id="208439"/>
    <lineage>
        <taxon>Bacteria</taxon>
        <taxon>Bacillati</taxon>
        <taxon>Actinomycetota</taxon>
        <taxon>Actinomycetes</taxon>
        <taxon>Pseudonocardiales</taxon>
        <taxon>Pseudonocardiaceae</taxon>
        <taxon>Amycolatopsis</taxon>
        <taxon>Amycolatopsis japonica group</taxon>
    </lineage>
</organism>
<feature type="domain" description="VanZ-like" evidence="2">
    <location>
        <begin position="86"/>
        <end position="162"/>
    </location>
</feature>
<feature type="transmembrane region" description="Helical" evidence="1">
    <location>
        <begin position="44"/>
        <end position="61"/>
    </location>
</feature>
<dbReference type="Pfam" id="PF04892">
    <property type="entry name" value="VanZ"/>
    <property type="match status" value="1"/>
</dbReference>
<feature type="transmembrane region" description="Helical" evidence="1">
    <location>
        <begin position="94"/>
        <end position="112"/>
    </location>
</feature>
<reference evidence="3 4" key="1">
    <citation type="journal article" date="2014" name="J. Biotechnol.">
        <title>Complete genome sequence of the actinobacterium Amycolatopsis japonica MG417-CF17(T) (=DSM 44213T) producing (S,S)-N,N'-ethylenediaminedisuccinic acid.</title>
        <authorList>
            <person name="Stegmann E."/>
            <person name="Albersmeier A."/>
            <person name="Spohn M."/>
            <person name="Gert H."/>
            <person name="Weber T."/>
            <person name="Wohlleben W."/>
            <person name="Kalinowski J."/>
            <person name="Ruckert C."/>
        </authorList>
    </citation>
    <scope>NUCLEOTIDE SEQUENCE [LARGE SCALE GENOMIC DNA]</scope>
    <source>
        <strain evidence="4">MG417-CF17 (DSM 44213)</strain>
    </source>
</reference>
<feature type="transmembrane region" description="Helical" evidence="1">
    <location>
        <begin position="119"/>
        <end position="140"/>
    </location>
</feature>
<feature type="transmembrane region" description="Helical" evidence="1">
    <location>
        <begin position="12"/>
        <end position="32"/>
    </location>
</feature>
<dbReference type="Proteomes" id="UP000028492">
    <property type="component" value="Chromosome"/>
</dbReference>